<dbReference type="Proteomes" id="UP000617681">
    <property type="component" value="Chromosome"/>
</dbReference>
<gene>
    <name evidence="6" type="ORF">I6I10_10300</name>
    <name evidence="7" type="ORF">I6J21_05835</name>
</gene>
<evidence type="ECO:0000259" key="5">
    <source>
        <dbReference type="PROSITE" id="PS50893"/>
    </source>
</evidence>
<proteinExistence type="predicted"/>
<dbReference type="InterPro" id="IPR027417">
    <property type="entry name" value="P-loop_NTPase"/>
</dbReference>
<dbReference type="SMART" id="SM00382">
    <property type="entry name" value="AAA"/>
    <property type="match status" value="1"/>
</dbReference>
<dbReference type="EMBL" id="CP069534">
    <property type="protein sequence ID" value="QRP71632.1"/>
    <property type="molecule type" value="Genomic_DNA"/>
</dbReference>
<evidence type="ECO:0000313" key="8">
    <source>
        <dbReference type="Proteomes" id="UP000596145"/>
    </source>
</evidence>
<reference evidence="6 8" key="1">
    <citation type="submission" date="2020-12" db="EMBL/GenBank/DDBJ databases">
        <title>FDA dAtabase for Regulatory Grade micrObial Sequences (FDA-ARGOS): Supporting development and validation of Infectious Disease Dx tests.</title>
        <authorList>
            <person name="Sproer C."/>
            <person name="Gronow S."/>
            <person name="Severitt S."/>
            <person name="Schroder I."/>
            <person name="Tallon L."/>
            <person name="Sadzewicz L."/>
            <person name="Zhao X."/>
            <person name="Boylan J."/>
            <person name="Ott S."/>
            <person name="Bowen H."/>
            <person name="Vavikolanu K."/>
            <person name="Mehta A."/>
            <person name="Aluvathingal J."/>
            <person name="Nadendla S."/>
            <person name="Lowell S."/>
            <person name="Myers T."/>
            <person name="Yan Y."/>
            <person name="Sichtig H."/>
        </authorList>
    </citation>
    <scope>NUCLEOTIDE SEQUENCE [LARGE SCALE GENOMIC DNA]</scope>
    <source>
        <strain evidence="6 8">FDAARGOS_1053</strain>
        <strain evidence="7">FDAARGOS_1191</strain>
    </source>
</reference>
<dbReference type="CDD" id="cd03214">
    <property type="entry name" value="ABC_Iron-Siderophores_B12_Hemin"/>
    <property type="match status" value="1"/>
</dbReference>
<sequence length="274" mass="29443">MSENAIVVEDLVVRYRGSSEPSLADLTLTVPAGEWLTVIGPNGSGKTTFISALCGLVPFTGAVRVAGLVPRKARARDFARKVALLPQQPVVPAGMTVREYVRLGRYPHSTTRAYDNDIVARTLNQLGINSLAARDVANLSGGQQQIVALARAFTQEPEVLLLDEPTSALDIGHAQHVLELVDKTRVERSLSDQGPDARRLTVIATVHDLPLAAQYGDRLALIAKGRLQKVGSAEEILTEETISREYGATVAVSEIAGRPAIIPVRRNSKGNTID</sequence>
<accession>A0A7T4JUH6</accession>
<keyword evidence="1" id="KW-0813">Transport</keyword>
<evidence type="ECO:0000256" key="4">
    <source>
        <dbReference type="ARBA" id="ARBA00022967"/>
    </source>
</evidence>
<dbReference type="AlphaFoldDB" id="A0A7T4JUH6"/>
<dbReference type="GeneID" id="92759921"/>
<evidence type="ECO:0000256" key="2">
    <source>
        <dbReference type="ARBA" id="ARBA00022741"/>
    </source>
</evidence>
<evidence type="ECO:0000313" key="6">
    <source>
        <dbReference type="EMBL" id="QQB45855.1"/>
    </source>
</evidence>
<keyword evidence="3 6" id="KW-0067">ATP-binding</keyword>
<dbReference type="RefSeq" id="WP_005392367.1">
    <property type="nucleotide sequence ID" value="NZ_CP066007.1"/>
</dbReference>
<keyword evidence="4" id="KW-1278">Translocase</keyword>
<protein>
    <submittedName>
        <fullName evidence="6">ABC transporter ATP-binding protein</fullName>
    </submittedName>
</protein>
<dbReference type="PROSITE" id="PS50893">
    <property type="entry name" value="ABC_TRANSPORTER_2"/>
    <property type="match status" value="1"/>
</dbReference>
<dbReference type="Proteomes" id="UP000596145">
    <property type="component" value="Chromosome"/>
</dbReference>
<evidence type="ECO:0000313" key="7">
    <source>
        <dbReference type="EMBL" id="QRP71632.1"/>
    </source>
</evidence>
<dbReference type="SUPFAM" id="SSF52540">
    <property type="entry name" value="P-loop containing nucleoside triphosphate hydrolases"/>
    <property type="match status" value="1"/>
</dbReference>
<evidence type="ECO:0000256" key="1">
    <source>
        <dbReference type="ARBA" id="ARBA00022448"/>
    </source>
</evidence>
<dbReference type="InterPro" id="IPR003439">
    <property type="entry name" value="ABC_transporter-like_ATP-bd"/>
</dbReference>
<dbReference type="InterPro" id="IPR003593">
    <property type="entry name" value="AAA+_ATPase"/>
</dbReference>
<evidence type="ECO:0000256" key="3">
    <source>
        <dbReference type="ARBA" id="ARBA00022840"/>
    </source>
</evidence>
<dbReference type="Gene3D" id="3.40.50.300">
    <property type="entry name" value="P-loop containing nucleotide triphosphate hydrolases"/>
    <property type="match status" value="1"/>
</dbReference>
<feature type="domain" description="ABC transporter" evidence="5">
    <location>
        <begin position="6"/>
        <end position="249"/>
    </location>
</feature>
<name>A0A7T4JUH6_9CORY</name>
<dbReference type="OrthoDB" id="3579586at2"/>
<dbReference type="Pfam" id="PF00005">
    <property type="entry name" value="ABC_tran"/>
    <property type="match status" value="1"/>
</dbReference>
<dbReference type="GO" id="GO:0016887">
    <property type="term" value="F:ATP hydrolysis activity"/>
    <property type="evidence" value="ECO:0007669"/>
    <property type="project" value="InterPro"/>
</dbReference>
<organism evidence="6 8">
    <name type="scientific">Corynebacterium glucuronolyticum</name>
    <dbReference type="NCBI Taxonomy" id="39791"/>
    <lineage>
        <taxon>Bacteria</taxon>
        <taxon>Bacillati</taxon>
        <taxon>Actinomycetota</taxon>
        <taxon>Actinomycetes</taxon>
        <taxon>Mycobacteriales</taxon>
        <taxon>Corynebacteriaceae</taxon>
        <taxon>Corynebacterium</taxon>
    </lineage>
</organism>
<dbReference type="PANTHER" id="PTHR42794">
    <property type="entry name" value="HEMIN IMPORT ATP-BINDING PROTEIN HMUV"/>
    <property type="match status" value="1"/>
</dbReference>
<dbReference type="GO" id="GO:0005524">
    <property type="term" value="F:ATP binding"/>
    <property type="evidence" value="ECO:0007669"/>
    <property type="project" value="UniProtKB-KW"/>
</dbReference>
<keyword evidence="2" id="KW-0547">Nucleotide-binding</keyword>
<dbReference type="PANTHER" id="PTHR42794:SF1">
    <property type="entry name" value="HEMIN IMPORT ATP-BINDING PROTEIN HMUV"/>
    <property type="match status" value="1"/>
</dbReference>
<dbReference type="EMBL" id="CP066007">
    <property type="protein sequence ID" value="QQB45855.1"/>
    <property type="molecule type" value="Genomic_DNA"/>
</dbReference>